<comment type="similarity">
    <text evidence="6">Belongs to the ARTD/PARP family.</text>
</comment>
<proteinExistence type="inferred from homology"/>
<evidence type="ECO:0000256" key="2">
    <source>
        <dbReference type="ARBA" id="ARBA00022676"/>
    </source>
</evidence>
<dbReference type="GO" id="GO:0060335">
    <property type="term" value="P:positive regulation of type II interferon-mediated signaling pathway"/>
    <property type="evidence" value="ECO:0007669"/>
    <property type="project" value="TreeGrafter"/>
</dbReference>
<dbReference type="GO" id="GO:0044389">
    <property type="term" value="F:ubiquitin-like protein ligase binding"/>
    <property type="evidence" value="ECO:0007669"/>
    <property type="project" value="TreeGrafter"/>
</dbReference>
<dbReference type="PANTHER" id="PTHR14453:SF70">
    <property type="entry name" value="PROTEIN MONO-ADP-RIBOSYLTRANSFERASE PARP9"/>
    <property type="match status" value="1"/>
</dbReference>
<comment type="subcellular location">
    <subcellularLocation>
        <location evidence="1">Nucleus</location>
    </subcellularLocation>
</comment>
<evidence type="ECO:0000259" key="7">
    <source>
        <dbReference type="PROSITE" id="PS51059"/>
    </source>
</evidence>
<dbReference type="GO" id="GO:0003950">
    <property type="term" value="F:NAD+ poly-ADP-ribosyltransferase activity"/>
    <property type="evidence" value="ECO:0007669"/>
    <property type="project" value="InterPro"/>
</dbReference>
<reference evidence="9" key="1">
    <citation type="submission" date="2025-08" db="UniProtKB">
        <authorList>
            <consortium name="Ensembl"/>
        </authorList>
    </citation>
    <scope>IDENTIFICATION</scope>
</reference>
<dbReference type="GO" id="GO:0005634">
    <property type="term" value="C:nucleus"/>
    <property type="evidence" value="ECO:0007669"/>
    <property type="project" value="UniProtKB-SubCell"/>
</dbReference>
<dbReference type="Proteomes" id="UP000694419">
    <property type="component" value="Unplaced"/>
</dbReference>
<feature type="domain" description="Macro" evidence="8">
    <location>
        <begin position="65"/>
        <end position="253"/>
    </location>
</feature>
<dbReference type="AlphaFoldDB" id="A0A8C3JPY5"/>
<dbReference type="Gene3D" id="3.90.228.10">
    <property type="match status" value="1"/>
</dbReference>
<evidence type="ECO:0000313" key="9">
    <source>
        <dbReference type="Ensembl" id="ENSCPGP00000010689.1"/>
    </source>
</evidence>
<name>A0A8C3JPY5_9CHAR</name>
<protein>
    <submittedName>
        <fullName evidence="9">Poly(ADP-ribose) polymerase family member 9</fullName>
    </submittedName>
</protein>
<sequence>SAFSTALGAGQSRTRPSMVMDEDTLMIPISKDAYEALEKRENCLSNLIYKKFACTLTFKSTKCTVEVYRKKLKHGIDICVCKDDLTRHKADAVVNAANNYLNHQGGLALALVNAGGPEIQEQSNRYIEKYGKMRTGQIAVTGGGKLPCKRIIHAIGPKWSNSEKQRCCSLLHEAIVNVLEYASAPENAIQSVAIPAVSSGVFGFPLNLCAEVIVRTIRDFVEATKPSCLREVRLVNICEATVAEMKKACEVFLGGTSSLQETLSGQETLSTTAIVNSVYANGDPFPASRGLLQKAGSALQDELKTHFRYPSLCKPLVLTKGYNLPCQNVLNIAFKDAVKRCLCCIRKHSFPSVSFSPNGIWSSVLNVDTVADIMIEEVLNFARTKPEEKIDVEVVVHPDDYIAYQVTNLLLATNNINPKLALENSSLFQHLYKKTIFLPGIESGSQSIKETANNDLAIELKGESSTALEAAKSWIESLVQIQESHRAVIENNYIFSLGKKEFAELSQEQHSSLSVSEEVVGGKARLEFQGLPDTVIDAVLTTEKLLLRMQEETAAQQQEQLYSMLDQLSVQTKGSYTEEQSLNKSTHGFHRYWSLFAYTTLLFMSQIEKIHNPLLSTAFQQMKKQKEQTHGGSKITHKLYQCVPAQFCSSVCQTGFHRMYSPPAEQKYGAGIYFKRNPKSLIESKEKWKTDSKMYVFEADVLTGLYVKGNPSYIMPPAVEGDAIKVYDSLVDDVENPDTFVIYNSIGALPQYLLTCSPARERAPEETSSTLSKNYSEPWVF</sequence>
<evidence type="ECO:0000256" key="1">
    <source>
        <dbReference type="ARBA" id="ARBA00004123"/>
    </source>
</evidence>
<feature type="domain" description="PARP catalytic" evidence="7">
    <location>
        <begin position="563"/>
        <end position="765"/>
    </location>
</feature>
<keyword evidence="2" id="KW-0328">Glycosyltransferase</keyword>
<dbReference type="SMART" id="SM00506">
    <property type="entry name" value="A1pp"/>
    <property type="match status" value="1"/>
</dbReference>
<dbReference type="InterPro" id="IPR043472">
    <property type="entry name" value="Macro_dom-like"/>
</dbReference>
<evidence type="ECO:0000256" key="3">
    <source>
        <dbReference type="ARBA" id="ARBA00022679"/>
    </source>
</evidence>
<dbReference type="GO" id="GO:0003714">
    <property type="term" value="F:transcription corepressor activity"/>
    <property type="evidence" value="ECO:0007669"/>
    <property type="project" value="TreeGrafter"/>
</dbReference>
<dbReference type="SUPFAM" id="SSF56399">
    <property type="entry name" value="ADP-ribosylation"/>
    <property type="match status" value="1"/>
</dbReference>
<dbReference type="InterPro" id="IPR012317">
    <property type="entry name" value="Poly(ADP-ribose)pol_cat_dom"/>
</dbReference>
<dbReference type="GO" id="GO:0070212">
    <property type="term" value="P:protein poly-ADP-ribosylation"/>
    <property type="evidence" value="ECO:0007669"/>
    <property type="project" value="TreeGrafter"/>
</dbReference>
<dbReference type="GO" id="GO:0005737">
    <property type="term" value="C:cytoplasm"/>
    <property type="evidence" value="ECO:0007669"/>
    <property type="project" value="TreeGrafter"/>
</dbReference>
<reference evidence="9" key="2">
    <citation type="submission" date="2025-09" db="UniProtKB">
        <authorList>
            <consortium name="Ensembl"/>
        </authorList>
    </citation>
    <scope>IDENTIFICATION</scope>
</reference>
<evidence type="ECO:0000313" key="10">
    <source>
        <dbReference type="Proteomes" id="UP000694419"/>
    </source>
</evidence>
<dbReference type="GO" id="GO:1990404">
    <property type="term" value="F:NAD+-protein mono-ADP-ribosyltransferase activity"/>
    <property type="evidence" value="ECO:0007669"/>
    <property type="project" value="TreeGrafter"/>
</dbReference>
<keyword evidence="5" id="KW-0539">Nucleus</keyword>
<evidence type="ECO:0000256" key="4">
    <source>
        <dbReference type="ARBA" id="ARBA00023027"/>
    </source>
</evidence>
<keyword evidence="3" id="KW-0808">Transferase</keyword>
<dbReference type="InterPro" id="IPR002589">
    <property type="entry name" value="Macro_dom"/>
</dbReference>
<evidence type="ECO:0000256" key="5">
    <source>
        <dbReference type="ARBA" id="ARBA00023242"/>
    </source>
</evidence>
<keyword evidence="10" id="KW-1185">Reference proteome</keyword>
<dbReference type="Gene3D" id="3.40.220.10">
    <property type="entry name" value="Leucine Aminopeptidase, subunit E, domain 1"/>
    <property type="match status" value="2"/>
</dbReference>
<dbReference type="GO" id="GO:0010629">
    <property type="term" value="P:negative regulation of gene expression"/>
    <property type="evidence" value="ECO:0007669"/>
    <property type="project" value="TreeGrafter"/>
</dbReference>
<evidence type="ECO:0000259" key="8">
    <source>
        <dbReference type="PROSITE" id="PS51154"/>
    </source>
</evidence>
<dbReference type="PROSITE" id="PS51059">
    <property type="entry name" value="PARP_CATALYTIC"/>
    <property type="match status" value="1"/>
</dbReference>
<accession>A0A8C3JPY5</accession>
<dbReference type="CDD" id="cd02907">
    <property type="entry name" value="Macro_Af1521_BAL-like"/>
    <property type="match status" value="1"/>
</dbReference>
<evidence type="ECO:0000256" key="6">
    <source>
        <dbReference type="ARBA" id="ARBA00024347"/>
    </source>
</evidence>
<dbReference type="Pfam" id="PF01661">
    <property type="entry name" value="Macro"/>
    <property type="match status" value="1"/>
</dbReference>
<dbReference type="SUPFAM" id="SSF52949">
    <property type="entry name" value="Macro domain-like"/>
    <property type="match status" value="2"/>
</dbReference>
<dbReference type="PROSITE" id="PS51154">
    <property type="entry name" value="MACRO"/>
    <property type="match status" value="1"/>
</dbReference>
<dbReference type="Ensembl" id="ENSCPGT00000011726.1">
    <property type="protein sequence ID" value="ENSCPGP00000010689.1"/>
    <property type="gene ID" value="ENSCPGG00000007561.1"/>
</dbReference>
<organism evidence="9 10">
    <name type="scientific">Calidris pygmaea</name>
    <name type="common">Spoon-billed sandpiper</name>
    <dbReference type="NCBI Taxonomy" id="425635"/>
    <lineage>
        <taxon>Eukaryota</taxon>
        <taxon>Metazoa</taxon>
        <taxon>Chordata</taxon>
        <taxon>Craniata</taxon>
        <taxon>Vertebrata</taxon>
        <taxon>Euteleostomi</taxon>
        <taxon>Archelosauria</taxon>
        <taxon>Archosauria</taxon>
        <taxon>Dinosauria</taxon>
        <taxon>Saurischia</taxon>
        <taxon>Theropoda</taxon>
        <taxon>Coelurosauria</taxon>
        <taxon>Aves</taxon>
        <taxon>Neognathae</taxon>
        <taxon>Neoaves</taxon>
        <taxon>Charadriiformes</taxon>
        <taxon>Scolopacidae</taxon>
        <taxon>Calidris</taxon>
    </lineage>
</organism>
<dbReference type="PANTHER" id="PTHR14453">
    <property type="entry name" value="PARP/ZINC FINGER CCCH TYPE DOMAIN CONTAINING PROTEIN"/>
    <property type="match status" value="1"/>
</dbReference>
<dbReference type="InterPro" id="IPR052056">
    <property type="entry name" value="Mono-ARTD/PARP"/>
</dbReference>
<keyword evidence="4" id="KW-0520">NAD</keyword>